<evidence type="ECO:0000256" key="4">
    <source>
        <dbReference type="ARBA" id="ARBA00022723"/>
    </source>
</evidence>
<keyword evidence="3" id="KW-0004">4Fe-4S</keyword>
<dbReference type="Pfam" id="PF04015">
    <property type="entry name" value="DUF362"/>
    <property type="match status" value="1"/>
</dbReference>
<dbReference type="InterPro" id="IPR050157">
    <property type="entry name" value="PSI_iron-sulfur_center"/>
</dbReference>
<dbReference type="STRING" id="1147123.SAMN05443428_12415"/>
<dbReference type="AlphaFoldDB" id="A0A1T4Y601"/>
<evidence type="ECO:0000256" key="3">
    <source>
        <dbReference type="ARBA" id="ARBA00022485"/>
    </source>
</evidence>
<keyword evidence="6" id="KW-0411">Iron-sulfur</keyword>
<protein>
    <recommendedName>
        <fullName evidence="2">Ferredoxin</fullName>
    </recommendedName>
</protein>
<dbReference type="PANTHER" id="PTHR24960">
    <property type="entry name" value="PHOTOSYSTEM I IRON-SULFUR CENTER-RELATED"/>
    <property type="match status" value="1"/>
</dbReference>
<keyword evidence="5" id="KW-0408">Iron</keyword>
<evidence type="ECO:0000256" key="6">
    <source>
        <dbReference type="ARBA" id="ARBA00023014"/>
    </source>
</evidence>
<dbReference type="Pfam" id="PF13237">
    <property type="entry name" value="Fer4_10"/>
    <property type="match status" value="1"/>
</dbReference>
<keyword evidence="4" id="KW-0479">Metal-binding</keyword>
<evidence type="ECO:0000259" key="7">
    <source>
        <dbReference type="PROSITE" id="PS51379"/>
    </source>
</evidence>
<accession>A0A1T4Y601</accession>
<evidence type="ECO:0000256" key="5">
    <source>
        <dbReference type="ARBA" id="ARBA00023004"/>
    </source>
</evidence>
<dbReference type="Gene3D" id="3.30.70.20">
    <property type="match status" value="1"/>
</dbReference>
<dbReference type="SUPFAM" id="SSF54862">
    <property type="entry name" value="4Fe-4S ferredoxins"/>
    <property type="match status" value="1"/>
</dbReference>
<evidence type="ECO:0000313" key="8">
    <source>
        <dbReference type="EMBL" id="SKA97199.1"/>
    </source>
</evidence>
<dbReference type="GO" id="GO:0046872">
    <property type="term" value="F:metal ion binding"/>
    <property type="evidence" value="ECO:0007669"/>
    <property type="project" value="UniProtKB-KW"/>
</dbReference>
<feature type="domain" description="4Fe-4S ferredoxin-type" evidence="7">
    <location>
        <begin position="343"/>
        <end position="372"/>
    </location>
</feature>
<feature type="domain" description="4Fe-4S ferredoxin-type" evidence="7">
    <location>
        <begin position="308"/>
        <end position="339"/>
    </location>
</feature>
<dbReference type="InterPro" id="IPR007160">
    <property type="entry name" value="DUF362"/>
</dbReference>
<dbReference type="RefSeq" id="WP_078697416.1">
    <property type="nucleotide sequence ID" value="NZ_FUYH01000024.1"/>
</dbReference>
<sequence>MSKVALIRCDSYDYGKVKESIKRGIELIGGLEGFVKDGEKILLKPNMLTGEAPEKCVTTHPVIFKAVAQLLKESGAVLSYGDSPAMQTPEFAARRCGIEEIAKELDIKFADFNRGEEVTFKEGIQNKRFTIAKGVLECDGIISLPKLKTHGLTKLTGAVKNQFGCIPGKLKGEFHVKLPDVNDFAKMLIDLNKFLKPRLYIMDGIYAMEGNGPRGGTPKKMNVILISSDPVALDSVVCRMVNVNPEYVPTIKFGKEMGLGTHIESEIELVGDALEQFIDNSFSVNRTPVTPFKPLNFIGGHLRNYIVPKPYIDINKCVKCGVCINICPVEPKAVNWDKNDRKKAPIHNYKKCIRCYCCQELCPESAISIKVPFIRKMIQGRDK</sequence>
<evidence type="ECO:0000313" key="9">
    <source>
        <dbReference type="Proteomes" id="UP000190105"/>
    </source>
</evidence>
<evidence type="ECO:0000256" key="2">
    <source>
        <dbReference type="ARBA" id="ARBA00013529"/>
    </source>
</evidence>
<reference evidence="9" key="1">
    <citation type="submission" date="2017-02" db="EMBL/GenBank/DDBJ databases">
        <authorList>
            <person name="Varghese N."/>
            <person name="Submissions S."/>
        </authorList>
    </citation>
    <scope>NUCLEOTIDE SEQUENCE [LARGE SCALE GENOMIC DNA]</scope>
    <source>
        <strain evidence="9">USBA 833</strain>
    </source>
</reference>
<dbReference type="InterPro" id="IPR017900">
    <property type="entry name" value="4Fe4S_Fe_S_CS"/>
</dbReference>
<name>A0A1T4Y601_9CLOT</name>
<dbReference type="PROSITE" id="PS51379">
    <property type="entry name" value="4FE4S_FER_2"/>
    <property type="match status" value="2"/>
</dbReference>
<dbReference type="OrthoDB" id="9807879at2"/>
<gene>
    <name evidence="8" type="ORF">SAMN05443428_12415</name>
</gene>
<dbReference type="EMBL" id="FUYH01000024">
    <property type="protein sequence ID" value="SKA97199.1"/>
    <property type="molecule type" value="Genomic_DNA"/>
</dbReference>
<dbReference type="InterPro" id="IPR017896">
    <property type="entry name" value="4Fe4S_Fe-S-bd"/>
</dbReference>
<dbReference type="GO" id="GO:0051539">
    <property type="term" value="F:4 iron, 4 sulfur cluster binding"/>
    <property type="evidence" value="ECO:0007669"/>
    <property type="project" value="UniProtKB-KW"/>
</dbReference>
<organism evidence="8 9">
    <name type="scientific">Caloramator quimbayensis</name>
    <dbReference type="NCBI Taxonomy" id="1147123"/>
    <lineage>
        <taxon>Bacteria</taxon>
        <taxon>Bacillati</taxon>
        <taxon>Bacillota</taxon>
        <taxon>Clostridia</taxon>
        <taxon>Eubacteriales</taxon>
        <taxon>Clostridiaceae</taxon>
        <taxon>Caloramator</taxon>
    </lineage>
</organism>
<dbReference type="PROSITE" id="PS00198">
    <property type="entry name" value="4FE4S_FER_1"/>
    <property type="match status" value="2"/>
</dbReference>
<keyword evidence="9" id="KW-1185">Reference proteome</keyword>
<proteinExistence type="predicted"/>
<comment type="function">
    <text evidence="1">Ferredoxins are iron-sulfur proteins that transfer electrons in a wide variety of metabolic reactions.</text>
</comment>
<dbReference type="Proteomes" id="UP000190105">
    <property type="component" value="Unassembled WGS sequence"/>
</dbReference>
<evidence type="ECO:0000256" key="1">
    <source>
        <dbReference type="ARBA" id="ARBA00003532"/>
    </source>
</evidence>